<dbReference type="AlphaFoldDB" id="A0A345XKJ0"/>
<dbReference type="RefSeq" id="WP_208876183.1">
    <property type="nucleotide sequence ID" value="NZ_CP031320.1"/>
</dbReference>
<reference evidence="1 2" key="1">
    <citation type="submission" date="2018-07" db="EMBL/GenBank/DDBJ databases">
        <title>Draft genome of the type strain Streptomyces armeniacus ATCC 15676.</title>
        <authorList>
            <person name="Labana P."/>
            <person name="Gosse J.T."/>
            <person name="Boddy C.N."/>
        </authorList>
    </citation>
    <scope>NUCLEOTIDE SEQUENCE [LARGE SCALE GENOMIC DNA]</scope>
    <source>
        <strain evidence="1 2">ATCC 15676</strain>
    </source>
</reference>
<sequence>MTDFPSLARSTWHQLEPVHASVYFSPEATEEAAALGYPADSRWPRYFALRSAPLGAAGPELVTAAYYSFSPRAVRAYVPGVWDTASPDAVLDARLRAVDRTLRALLGPGVDDPGIAEAARLARTAAEAADLPGRTLAAANRDLPWPGPETPHLQLWHAATVLREHRGDGHLVALRAAGLDGCESLVSFAAIGAAPEPNFATRGWTDEEWGAARERLTARGWLDAEGRATALGRQRRDDIERMTDELAAEPYRALGADGCARLAELNGPVFAAVIGAGMLPTQSTLGILTVRAPTR</sequence>
<evidence type="ECO:0000313" key="2">
    <source>
        <dbReference type="Proteomes" id="UP000254425"/>
    </source>
</evidence>
<proteinExistence type="predicted"/>
<protein>
    <recommendedName>
        <fullName evidence="3">SalK</fullName>
    </recommendedName>
</protein>
<gene>
    <name evidence="1" type="ORF">DVA86_05295</name>
</gene>
<dbReference type="Proteomes" id="UP000254425">
    <property type="component" value="Chromosome"/>
</dbReference>
<organism evidence="1 2">
    <name type="scientific">Streptomyces armeniacus</name>
    <dbReference type="NCBI Taxonomy" id="83291"/>
    <lineage>
        <taxon>Bacteria</taxon>
        <taxon>Bacillati</taxon>
        <taxon>Actinomycetota</taxon>
        <taxon>Actinomycetes</taxon>
        <taxon>Kitasatosporales</taxon>
        <taxon>Streptomycetaceae</taxon>
        <taxon>Streptomyces</taxon>
    </lineage>
</organism>
<dbReference type="Pfam" id="PF21863">
    <property type="entry name" value="HTH_67"/>
    <property type="match status" value="1"/>
</dbReference>
<dbReference type="NCBIfam" id="NF047719">
    <property type="entry name" value="SCO6745_fam_HTH"/>
    <property type="match status" value="1"/>
</dbReference>
<evidence type="ECO:0008006" key="3">
    <source>
        <dbReference type="Google" id="ProtNLM"/>
    </source>
</evidence>
<dbReference type="InterPro" id="IPR054058">
    <property type="entry name" value="HTH_67"/>
</dbReference>
<evidence type="ECO:0000313" key="1">
    <source>
        <dbReference type="EMBL" id="AXK32156.1"/>
    </source>
</evidence>
<keyword evidence="2" id="KW-1185">Reference proteome</keyword>
<accession>A0A345XKJ0</accession>
<dbReference type="EMBL" id="CP031320">
    <property type="protein sequence ID" value="AXK32156.1"/>
    <property type="molecule type" value="Genomic_DNA"/>
</dbReference>
<name>A0A345XKJ0_9ACTN</name>
<dbReference type="KEGG" id="sarm:DVA86_05295"/>